<reference evidence="2" key="1">
    <citation type="submission" date="2021-03" db="EMBL/GenBank/DDBJ databases">
        <title>Whole genome shotgun sequence of Actinoplanes consettensis NBRC 14913.</title>
        <authorList>
            <person name="Komaki H."/>
            <person name="Tamura T."/>
        </authorList>
    </citation>
    <scope>NUCLEOTIDE SEQUENCE</scope>
    <source>
        <strain evidence="2">NBRC 14913</strain>
    </source>
</reference>
<evidence type="ECO:0000313" key="2">
    <source>
        <dbReference type="EMBL" id="GIM83897.1"/>
    </source>
</evidence>
<accession>A0A919T4F3</accession>
<dbReference type="Proteomes" id="UP000680865">
    <property type="component" value="Unassembled WGS sequence"/>
</dbReference>
<feature type="transmembrane region" description="Helical" evidence="1">
    <location>
        <begin position="65"/>
        <end position="85"/>
    </location>
</feature>
<keyword evidence="1" id="KW-1133">Transmembrane helix</keyword>
<organism evidence="2 3">
    <name type="scientific">Winogradskya consettensis</name>
    <dbReference type="NCBI Taxonomy" id="113560"/>
    <lineage>
        <taxon>Bacteria</taxon>
        <taxon>Bacillati</taxon>
        <taxon>Actinomycetota</taxon>
        <taxon>Actinomycetes</taxon>
        <taxon>Micromonosporales</taxon>
        <taxon>Micromonosporaceae</taxon>
        <taxon>Winogradskya</taxon>
    </lineage>
</organism>
<dbReference type="AlphaFoldDB" id="A0A919T4F3"/>
<proteinExistence type="predicted"/>
<name>A0A919T4F3_9ACTN</name>
<gene>
    <name evidence="2" type="ORF">Aco04nite_88790</name>
</gene>
<keyword evidence="1" id="KW-0472">Membrane</keyword>
<evidence type="ECO:0000256" key="1">
    <source>
        <dbReference type="SAM" id="Phobius"/>
    </source>
</evidence>
<keyword evidence="1" id="KW-0812">Transmembrane</keyword>
<protein>
    <submittedName>
        <fullName evidence="2">Uncharacterized protein</fullName>
    </submittedName>
</protein>
<comment type="caution">
    <text evidence="2">The sequence shown here is derived from an EMBL/GenBank/DDBJ whole genome shotgun (WGS) entry which is preliminary data.</text>
</comment>
<keyword evidence="3" id="KW-1185">Reference proteome</keyword>
<dbReference type="EMBL" id="BOQP01000058">
    <property type="protein sequence ID" value="GIM83897.1"/>
    <property type="molecule type" value="Genomic_DNA"/>
</dbReference>
<evidence type="ECO:0000313" key="3">
    <source>
        <dbReference type="Proteomes" id="UP000680865"/>
    </source>
</evidence>
<sequence length="289" mass="31138">MAVTAPRARELYIGADHEKTVVSAYPLRMRTGRARRYRFGSVTEVVPRTPSGRTREQRIKVSSELALVLLVVCAVLTLVDVPWAVAASGSLALVAFVAARQARAAKVGTLALPREEGAFVLHAEQERAAFGRAVATARRVRRTWPALHHMVDAAEADRSLTAALGELAATLSRRQQIRRLRDELYDAAGHGLPGESPAAMALTEQRTRVEELWQVSGADANRILASIHAAAVAGENLIHEQRVHETAREAELAISRLTATGTPTTNAGPELAERTAAVIAAYRELAAAN</sequence>